<reference evidence="1" key="1">
    <citation type="submission" date="2022-08" db="EMBL/GenBank/DDBJ databases">
        <title>Genome Sequence of Fusarium decemcellulare.</title>
        <authorList>
            <person name="Buettner E."/>
        </authorList>
    </citation>
    <scope>NUCLEOTIDE SEQUENCE</scope>
    <source>
        <strain evidence="1">Babe19</strain>
    </source>
</reference>
<protein>
    <submittedName>
        <fullName evidence="1">Uncharacterized protein</fullName>
    </submittedName>
</protein>
<name>A0ACC1T160_9HYPO</name>
<evidence type="ECO:0000313" key="2">
    <source>
        <dbReference type="Proteomes" id="UP001148629"/>
    </source>
</evidence>
<sequence length="323" mass="34814">MGNTYSLFFPPKPQLTEENLPSQNGRVFIVTGGYSGIGYDLCRMLYQAGGTVYLAGRSREQGESAVTKIEEQLPDSSGRLVYLPVSLDDLASVKAAAEEFLAKESRLDVLFNNAGVSNPPAGSVSAQGHELQMATNCFGPYLLTQLLVPILVATAKTLPPASVRVVFTSSIVTDLSVPTGGLSISDLMTVSQDQQVNYTNSKTGNWFLASALASQVGSQGVLSVTQNPGNLKTPLLRHMPWYVGFFTSPLLYHPKFGAYTELWAGLSPSLQIEDGGKFIWPWGCFHPNPRADLLTALKGKDEGGTGVAADFAEYCERIVSDYK</sequence>
<organism evidence="1 2">
    <name type="scientific">Fusarium decemcellulare</name>
    <dbReference type="NCBI Taxonomy" id="57161"/>
    <lineage>
        <taxon>Eukaryota</taxon>
        <taxon>Fungi</taxon>
        <taxon>Dikarya</taxon>
        <taxon>Ascomycota</taxon>
        <taxon>Pezizomycotina</taxon>
        <taxon>Sordariomycetes</taxon>
        <taxon>Hypocreomycetidae</taxon>
        <taxon>Hypocreales</taxon>
        <taxon>Nectriaceae</taxon>
        <taxon>Fusarium</taxon>
        <taxon>Fusarium decemcellulare species complex</taxon>
    </lineage>
</organism>
<proteinExistence type="predicted"/>
<dbReference type="EMBL" id="JANRMS010000002">
    <property type="protein sequence ID" value="KAJ3550371.1"/>
    <property type="molecule type" value="Genomic_DNA"/>
</dbReference>
<dbReference type="Proteomes" id="UP001148629">
    <property type="component" value="Unassembled WGS sequence"/>
</dbReference>
<gene>
    <name evidence="1" type="ORF">NM208_g13</name>
</gene>
<accession>A0ACC1T160</accession>
<comment type="caution">
    <text evidence="1">The sequence shown here is derived from an EMBL/GenBank/DDBJ whole genome shotgun (WGS) entry which is preliminary data.</text>
</comment>
<keyword evidence="2" id="KW-1185">Reference proteome</keyword>
<evidence type="ECO:0000313" key="1">
    <source>
        <dbReference type="EMBL" id="KAJ3550371.1"/>
    </source>
</evidence>